<keyword evidence="3" id="KW-1185">Reference proteome</keyword>
<evidence type="ECO:0000313" key="3">
    <source>
        <dbReference type="Proteomes" id="UP001271007"/>
    </source>
</evidence>
<sequence>MVAPGARSQHKRSRYELSSAENEHTYRAKRRRPNNYPPEFWDTLSTVRLTRRALREFDRRREHTGSAPVARATRKFTPQRVLRSYSRRIKIFASDGGPDLSALRGYSDLPTAPITMSQSSFDSRKRSRRSSTKQSSTTGKTKNTSPYNGNFEQKLVDRGIYPDGYEGPDGDPLEPENLMTIREAFAKPRSSLSPSQFPESEFARFKKQNRLAKSESQAVTSIIPYIAGSKDSQFQTAGTIPFNNMKRFDPSITTPTPDFYYGASPSQIDARVRNDIGEYIMPSSRTSVPAAPNYFRADKSASGRADVAQMQAMYDGAVGARGMHTLQNYGTAAPVYDNNAYTISSTYHPGTGTLQMYATHPAPPASPGGETQYYTTQLNGCFMIGTPDGFRAGASAYRNAREWTTEQRDRFIASANAVAQRHSTETRSLGGGKDTNVSSDTEEESHNSETSADELALDYKSSTKRRRGRRVSS</sequence>
<dbReference type="AlphaFoldDB" id="A0AAJ0G6W7"/>
<accession>A0AAJ0G6W7</accession>
<evidence type="ECO:0000256" key="1">
    <source>
        <dbReference type="SAM" id="MobiDB-lite"/>
    </source>
</evidence>
<gene>
    <name evidence="2" type="ORF">LTR09_012634</name>
</gene>
<dbReference type="Proteomes" id="UP001271007">
    <property type="component" value="Unassembled WGS sequence"/>
</dbReference>
<protein>
    <submittedName>
        <fullName evidence="2">Uncharacterized protein</fullName>
    </submittedName>
</protein>
<feature type="region of interest" description="Disordered" evidence="1">
    <location>
        <begin position="416"/>
        <end position="473"/>
    </location>
</feature>
<feature type="compositionally biased region" description="Low complexity" evidence="1">
    <location>
        <begin position="132"/>
        <end position="145"/>
    </location>
</feature>
<feature type="region of interest" description="Disordered" evidence="1">
    <location>
        <begin position="100"/>
        <end position="153"/>
    </location>
</feature>
<reference evidence="2" key="1">
    <citation type="submission" date="2023-04" db="EMBL/GenBank/DDBJ databases">
        <title>Black Yeasts Isolated from many extreme environments.</title>
        <authorList>
            <person name="Coleine C."/>
            <person name="Stajich J.E."/>
            <person name="Selbmann L."/>
        </authorList>
    </citation>
    <scope>NUCLEOTIDE SEQUENCE</scope>
    <source>
        <strain evidence="2">CCFEE 5312</strain>
    </source>
</reference>
<proteinExistence type="predicted"/>
<feature type="region of interest" description="Disordered" evidence="1">
    <location>
        <begin position="1"/>
        <end position="38"/>
    </location>
</feature>
<evidence type="ECO:0000313" key="2">
    <source>
        <dbReference type="EMBL" id="KAK3045828.1"/>
    </source>
</evidence>
<organism evidence="2 3">
    <name type="scientific">Extremus antarcticus</name>
    <dbReference type="NCBI Taxonomy" id="702011"/>
    <lineage>
        <taxon>Eukaryota</taxon>
        <taxon>Fungi</taxon>
        <taxon>Dikarya</taxon>
        <taxon>Ascomycota</taxon>
        <taxon>Pezizomycotina</taxon>
        <taxon>Dothideomycetes</taxon>
        <taxon>Dothideomycetidae</taxon>
        <taxon>Mycosphaerellales</taxon>
        <taxon>Extremaceae</taxon>
        <taxon>Extremus</taxon>
    </lineage>
</organism>
<name>A0AAJ0G6W7_9PEZI</name>
<feature type="compositionally biased region" description="Basic residues" evidence="1">
    <location>
        <begin position="462"/>
        <end position="473"/>
    </location>
</feature>
<dbReference type="EMBL" id="JAWDJX010000146">
    <property type="protein sequence ID" value="KAK3045828.1"/>
    <property type="molecule type" value="Genomic_DNA"/>
</dbReference>
<comment type="caution">
    <text evidence="2">The sequence shown here is derived from an EMBL/GenBank/DDBJ whole genome shotgun (WGS) entry which is preliminary data.</text>
</comment>